<dbReference type="PANTHER" id="PTHR18929:SF132">
    <property type="entry name" value="PROTEIN DISULFIDE-ISOMERASE A3"/>
    <property type="match status" value="1"/>
</dbReference>
<protein>
    <recommendedName>
        <fullName evidence="4">protein disulfide-isomerase</fullName>
        <ecNumber evidence="4">5.3.4.1</ecNumber>
    </recommendedName>
</protein>
<dbReference type="RefSeq" id="XP_016899840.1">
    <property type="nucleotide sequence ID" value="XM_017044351.1"/>
</dbReference>
<reference evidence="11 12" key="2">
    <citation type="submission" date="2025-04" db="UniProtKB">
        <authorList>
            <consortium name="RefSeq"/>
        </authorList>
    </citation>
    <scope>IDENTIFICATION</scope>
    <source>
        <tissue evidence="16 17">Stem</tissue>
    </source>
</reference>
<dbReference type="AlphaFoldDB" id="A0A1S3BAI2"/>
<dbReference type="OrthoDB" id="427280at2759"/>
<dbReference type="PANTHER" id="PTHR18929">
    <property type="entry name" value="PROTEIN DISULFIDE ISOMERASE"/>
    <property type="match status" value="1"/>
</dbReference>
<reference evidence="9" key="1">
    <citation type="submission" date="2023-03" db="UniProtKB">
        <authorList>
            <consortium name="EnsemblPlants"/>
        </authorList>
    </citation>
    <scope>IDENTIFICATION</scope>
</reference>
<dbReference type="CDD" id="cd02961">
    <property type="entry name" value="PDI_a_family"/>
    <property type="match status" value="1"/>
</dbReference>
<evidence type="ECO:0000313" key="19">
    <source>
        <dbReference type="RefSeq" id="XP_050943480.1"/>
    </source>
</evidence>
<evidence type="ECO:0000313" key="12">
    <source>
        <dbReference type="RefSeq" id="XP_008444168.1"/>
    </source>
</evidence>
<evidence type="ECO:0000313" key="14">
    <source>
        <dbReference type="RefSeq" id="XP_016899840.1"/>
    </source>
</evidence>
<evidence type="ECO:0000313" key="20">
    <source>
        <dbReference type="RefSeq" id="XP_050943481.1"/>
    </source>
</evidence>
<dbReference type="GO" id="GO:0005788">
    <property type="term" value="C:endoplasmic reticulum lumen"/>
    <property type="evidence" value="ECO:0007669"/>
    <property type="project" value="UniProtKB-SubCell"/>
</dbReference>
<evidence type="ECO:0000256" key="2">
    <source>
        <dbReference type="ARBA" id="ARBA00004319"/>
    </source>
</evidence>
<evidence type="ECO:0000313" key="17">
    <source>
        <dbReference type="RefSeq" id="XP_050943478.1"/>
    </source>
</evidence>
<dbReference type="RefSeq" id="XP_050943479.1">
    <property type="nucleotide sequence ID" value="XM_051087522.1"/>
</dbReference>
<dbReference type="CDD" id="cd02982">
    <property type="entry name" value="PDI_b'_family"/>
    <property type="match status" value="1"/>
</dbReference>
<dbReference type="RefSeq" id="XP_050943481.1">
    <property type="nucleotide sequence ID" value="XM_051087524.1"/>
</dbReference>
<dbReference type="PROSITE" id="PS51352">
    <property type="entry name" value="THIOREDOXIN_2"/>
    <property type="match status" value="1"/>
</dbReference>
<evidence type="ECO:0000313" key="15">
    <source>
        <dbReference type="RefSeq" id="XP_016899841.1"/>
    </source>
</evidence>
<dbReference type="GO" id="GO:0003756">
    <property type="term" value="F:protein disulfide isomerase activity"/>
    <property type="evidence" value="ECO:0007669"/>
    <property type="project" value="UniProtKB-EC"/>
</dbReference>
<evidence type="ECO:0000313" key="10">
    <source>
        <dbReference type="Proteomes" id="UP001652600"/>
    </source>
</evidence>
<comment type="catalytic activity">
    <reaction evidence="1">
        <text>Catalyzes the rearrangement of -S-S- bonds in proteins.</text>
        <dbReference type="EC" id="5.3.4.1"/>
    </reaction>
</comment>
<evidence type="ECO:0000256" key="6">
    <source>
        <dbReference type="ARBA" id="ARBA00023235"/>
    </source>
</evidence>
<evidence type="ECO:0000256" key="1">
    <source>
        <dbReference type="ARBA" id="ARBA00001182"/>
    </source>
</evidence>
<dbReference type="GO" id="GO:0006457">
    <property type="term" value="P:protein folding"/>
    <property type="evidence" value="ECO:0007669"/>
    <property type="project" value="TreeGrafter"/>
</dbReference>
<keyword evidence="7" id="KW-0676">Redox-active center</keyword>
<evidence type="ECO:0000313" key="18">
    <source>
        <dbReference type="RefSeq" id="XP_050943479.1"/>
    </source>
</evidence>
<dbReference type="RefSeq" id="XP_050943477.1">
    <property type="nucleotide sequence ID" value="XM_051087520.1"/>
</dbReference>
<feature type="domain" description="Thioredoxin" evidence="8">
    <location>
        <begin position="360"/>
        <end position="487"/>
    </location>
</feature>
<dbReference type="RefSeq" id="XP_050943483.1">
    <property type="nucleotide sequence ID" value="XM_051087526.1"/>
</dbReference>
<evidence type="ECO:0000256" key="5">
    <source>
        <dbReference type="ARBA" id="ARBA00022824"/>
    </source>
</evidence>
<dbReference type="Gene3D" id="3.40.30.10">
    <property type="entry name" value="Glutaredoxin"/>
    <property type="match status" value="4"/>
</dbReference>
<dbReference type="RefSeq" id="XP_008444171.1">
    <property type="nucleotide sequence ID" value="XM_008445949.2"/>
</dbReference>
<dbReference type="EC" id="5.3.4.1" evidence="4"/>
<dbReference type="RefSeq" id="XP_050943478.1">
    <property type="nucleotide sequence ID" value="XM_051087521.1"/>
</dbReference>
<dbReference type="FunFam" id="3.40.30.10:FF:000152">
    <property type="entry name" value="Protein disulfide-isomerase"/>
    <property type="match status" value="1"/>
</dbReference>
<dbReference type="GO" id="GO:0034976">
    <property type="term" value="P:response to endoplasmic reticulum stress"/>
    <property type="evidence" value="ECO:0007669"/>
    <property type="project" value="TreeGrafter"/>
</dbReference>
<organism evidence="10 13">
    <name type="scientific">Cucumis melo</name>
    <name type="common">Muskmelon</name>
    <dbReference type="NCBI Taxonomy" id="3656"/>
    <lineage>
        <taxon>Eukaryota</taxon>
        <taxon>Viridiplantae</taxon>
        <taxon>Streptophyta</taxon>
        <taxon>Embryophyta</taxon>
        <taxon>Tracheophyta</taxon>
        <taxon>Spermatophyta</taxon>
        <taxon>Magnoliopsida</taxon>
        <taxon>eudicotyledons</taxon>
        <taxon>Gunneridae</taxon>
        <taxon>Pentapetalae</taxon>
        <taxon>rosids</taxon>
        <taxon>fabids</taxon>
        <taxon>Cucurbitales</taxon>
        <taxon>Cucurbitaceae</taxon>
        <taxon>Benincaseae</taxon>
        <taxon>Cucumis</taxon>
    </lineage>
</organism>
<keyword evidence="10" id="KW-1185">Reference proteome</keyword>
<dbReference type="RefSeq" id="XP_050943480.1">
    <property type="nucleotide sequence ID" value="XM_051087523.1"/>
</dbReference>
<dbReference type="InterPro" id="IPR036249">
    <property type="entry name" value="Thioredoxin-like_sf"/>
</dbReference>
<evidence type="ECO:0000313" key="11">
    <source>
        <dbReference type="RefSeq" id="XP_008444165.1"/>
    </source>
</evidence>
<dbReference type="Gramene" id="MELO3C010490.2.1">
    <property type="protein sequence ID" value="MELO3C010490.2.1"/>
    <property type="gene ID" value="MELO3C010490.2"/>
</dbReference>
<dbReference type="GeneID" id="103487593"/>
<evidence type="ECO:0000313" key="22">
    <source>
        <dbReference type="RefSeq" id="XP_050943484.1"/>
    </source>
</evidence>
<dbReference type="RefSeq" id="XP_016899841.1">
    <property type="nucleotide sequence ID" value="XM_017044352.1"/>
</dbReference>
<dbReference type="RefSeq" id="XP_050943484.1">
    <property type="nucleotide sequence ID" value="XM_051087527.1"/>
</dbReference>
<name>A0A1S3BAI2_CUCME</name>
<comment type="subcellular location">
    <subcellularLocation>
        <location evidence="2">Endoplasmic reticulum lumen</location>
    </subcellularLocation>
</comment>
<dbReference type="Proteomes" id="UP001652600">
    <property type="component" value="Chromosome 7"/>
</dbReference>
<evidence type="ECO:0000256" key="4">
    <source>
        <dbReference type="ARBA" id="ARBA00012723"/>
    </source>
</evidence>
<evidence type="ECO:0000313" key="9">
    <source>
        <dbReference type="EnsemblPlants" id="MELO3C010490.2.1"/>
    </source>
</evidence>
<gene>
    <name evidence="11 12 13 14 15 16 17 18 19 20 21 22" type="primary">LOC103487593</name>
    <name evidence="9" type="synonym">103487593</name>
</gene>
<dbReference type="RefSeq" id="XP_008444165.1">
    <property type="nucleotide sequence ID" value="XM_008445943.2"/>
</dbReference>
<dbReference type="eggNOG" id="KOG0190">
    <property type="taxonomic scope" value="Eukaryota"/>
</dbReference>
<dbReference type="KEGG" id="cmo:103487593"/>
<evidence type="ECO:0000256" key="3">
    <source>
        <dbReference type="ARBA" id="ARBA00006347"/>
    </source>
</evidence>
<dbReference type="SUPFAM" id="SSF52833">
    <property type="entry name" value="Thioredoxin-like"/>
    <property type="match status" value="4"/>
</dbReference>
<dbReference type="Pfam" id="PF13848">
    <property type="entry name" value="Thioredoxin_6"/>
    <property type="match status" value="1"/>
</dbReference>
<evidence type="ECO:0000313" key="21">
    <source>
        <dbReference type="RefSeq" id="XP_050943483.1"/>
    </source>
</evidence>
<evidence type="ECO:0000313" key="16">
    <source>
        <dbReference type="RefSeq" id="XP_050943477.1"/>
    </source>
</evidence>
<evidence type="ECO:0000256" key="7">
    <source>
        <dbReference type="ARBA" id="ARBA00023284"/>
    </source>
</evidence>
<evidence type="ECO:0000313" key="13">
    <source>
        <dbReference type="RefSeq" id="XP_008444171.1"/>
    </source>
</evidence>
<keyword evidence="6" id="KW-0413">Isomerase</keyword>
<keyword evidence="5" id="KW-0256">Endoplasmic reticulum</keyword>
<dbReference type="InterPro" id="IPR013766">
    <property type="entry name" value="Thioredoxin_domain"/>
</dbReference>
<comment type="similarity">
    <text evidence="3">Belongs to the protein disulfide isomerase family.</text>
</comment>
<proteinExistence type="inferred from homology"/>
<dbReference type="SMR" id="A0A1S3BAI2"/>
<dbReference type="RefSeq" id="XP_008444168.1">
    <property type="nucleotide sequence ID" value="XM_008445946.2"/>
</dbReference>
<dbReference type="CDD" id="cd02981">
    <property type="entry name" value="PDI_b_family"/>
    <property type="match status" value="1"/>
</dbReference>
<sequence>MALFVFFSDCESVTQSSTTNQRLWRPPFLSASLFSLLFILLYSCLSSPERTILRSSSSSWTILTSPTSCGRCKKLAPEYEKAANILSKHNPPLVLAKVDISKQANEGLAGSDGRISIKIVREGGKNVQEYKGPYDAEGIVKYVKRQYGPASTEINTLKDAQIFLSDNKIAIVGIFPHFSGEEFENYTILAKKLRPTEEFFHTSDAKLLPWGESSVPSPLMKVFKPFDELFVDTQDFDVNALEKFVEESIVPTVTIMDGDQRNQRLVDNFMYNSNSKVMLFINFSSEVAASFKYKYHELAELYKGNNLSFLMADIGVSSHATKQYGIKDDQIPFVILLSDGTKYLKSNVEPDELSPWLKKYKDGELEPYIKSEPIPEHNDEPVKVVVAHTFQDIVFNSRKNVLLEFYAPSHKVCKEQASVFEDLAISYRRDPDVIIAKFDIFANDILHDFEIWKLPTVYFKSADGNISQYTGYATKEDFRDFIEKNRSKPADKHLDVKDEL</sequence>
<evidence type="ECO:0000259" key="8">
    <source>
        <dbReference type="PROSITE" id="PS51352"/>
    </source>
</evidence>
<dbReference type="EnsemblPlants" id="MELO3C010490.2.1">
    <property type="protein sequence ID" value="MELO3C010490.2.1"/>
    <property type="gene ID" value="MELO3C010490.2"/>
</dbReference>
<dbReference type="Pfam" id="PF00085">
    <property type="entry name" value="Thioredoxin"/>
    <property type="match status" value="2"/>
</dbReference>
<accession>A0A1S3BAI2</accession>